<feature type="binding site" evidence="6">
    <location>
        <position position="48"/>
    </location>
    <ligand>
        <name>ATP</name>
        <dbReference type="ChEBI" id="CHEBI:30616"/>
    </ligand>
</feature>
<evidence type="ECO:0000256" key="3">
    <source>
        <dbReference type="ARBA" id="ARBA00022741"/>
    </source>
</evidence>
<evidence type="ECO:0000256" key="5">
    <source>
        <dbReference type="ARBA" id="ARBA00022840"/>
    </source>
</evidence>
<gene>
    <name evidence="8" type="ORF">RFI_05536</name>
</gene>
<keyword evidence="4 8" id="KW-0418">Kinase</keyword>
<dbReference type="GO" id="GO:0005634">
    <property type="term" value="C:nucleus"/>
    <property type="evidence" value="ECO:0007669"/>
    <property type="project" value="TreeGrafter"/>
</dbReference>
<dbReference type="InterPro" id="IPR017441">
    <property type="entry name" value="Protein_kinase_ATP_BS"/>
</dbReference>
<reference evidence="8 9" key="1">
    <citation type="journal article" date="2013" name="Curr. Biol.">
        <title>The Genome of the Foraminiferan Reticulomyxa filosa.</title>
        <authorList>
            <person name="Glockner G."/>
            <person name="Hulsmann N."/>
            <person name="Schleicher M."/>
            <person name="Noegel A.A."/>
            <person name="Eichinger L."/>
            <person name="Gallinger C."/>
            <person name="Pawlowski J."/>
            <person name="Sierra R."/>
            <person name="Euteneuer U."/>
            <person name="Pillet L."/>
            <person name="Moustafa A."/>
            <person name="Platzer M."/>
            <person name="Groth M."/>
            <person name="Szafranski K."/>
            <person name="Schliwa M."/>
        </authorList>
    </citation>
    <scope>NUCLEOTIDE SEQUENCE [LARGE SCALE GENOMIC DNA]</scope>
</reference>
<feature type="domain" description="Protein kinase" evidence="7">
    <location>
        <begin position="18"/>
        <end position="130"/>
    </location>
</feature>
<dbReference type="Proteomes" id="UP000023152">
    <property type="component" value="Unassembled WGS sequence"/>
</dbReference>
<protein>
    <submittedName>
        <fullName evidence="8">Serine/threonine-protein kinase</fullName>
    </submittedName>
</protein>
<dbReference type="OrthoDB" id="10252171at2759"/>
<dbReference type="GO" id="GO:0005524">
    <property type="term" value="F:ATP binding"/>
    <property type="evidence" value="ECO:0007669"/>
    <property type="project" value="UniProtKB-UniRule"/>
</dbReference>
<dbReference type="PANTHER" id="PTHR24342:SF14">
    <property type="entry name" value="DEATH-ASSOCIATED PROTEIN KINASE DAPK-1"/>
    <property type="match status" value="1"/>
</dbReference>
<keyword evidence="1" id="KW-0723">Serine/threonine-protein kinase</keyword>
<organism evidence="8 9">
    <name type="scientific">Reticulomyxa filosa</name>
    <dbReference type="NCBI Taxonomy" id="46433"/>
    <lineage>
        <taxon>Eukaryota</taxon>
        <taxon>Sar</taxon>
        <taxon>Rhizaria</taxon>
        <taxon>Retaria</taxon>
        <taxon>Foraminifera</taxon>
        <taxon>Monothalamids</taxon>
        <taxon>Reticulomyxidae</taxon>
        <taxon>Reticulomyxa</taxon>
    </lineage>
</organism>
<dbReference type="SUPFAM" id="SSF56112">
    <property type="entry name" value="Protein kinase-like (PK-like)"/>
    <property type="match status" value="1"/>
</dbReference>
<dbReference type="GO" id="GO:0004674">
    <property type="term" value="F:protein serine/threonine kinase activity"/>
    <property type="evidence" value="ECO:0007669"/>
    <property type="project" value="UniProtKB-KW"/>
</dbReference>
<keyword evidence="9" id="KW-1185">Reference proteome</keyword>
<evidence type="ECO:0000256" key="1">
    <source>
        <dbReference type="ARBA" id="ARBA00022527"/>
    </source>
</evidence>
<dbReference type="InterPro" id="IPR011009">
    <property type="entry name" value="Kinase-like_dom_sf"/>
</dbReference>
<dbReference type="EMBL" id="ASPP01004829">
    <property type="protein sequence ID" value="ETO31584.1"/>
    <property type="molecule type" value="Genomic_DNA"/>
</dbReference>
<proteinExistence type="predicted"/>
<keyword evidence="5 6" id="KW-0067">ATP-binding</keyword>
<evidence type="ECO:0000256" key="6">
    <source>
        <dbReference type="PROSITE-ProRule" id="PRU10141"/>
    </source>
</evidence>
<keyword evidence="2" id="KW-0808">Transferase</keyword>
<evidence type="ECO:0000256" key="2">
    <source>
        <dbReference type="ARBA" id="ARBA00022679"/>
    </source>
</evidence>
<sequence>MGNQPAIGNVSARFNDYYVTGDRIGSGTFAVVKRCYRKSDPKQAFAVKIIDKKNLTPRELVGLKYEIKILQAMEHPLVIKAVDVFEDRRKVKIVLELCEGGDLFDQMLKVKDKRLAKKKQHKSYAKLLAR</sequence>
<dbReference type="PROSITE" id="PS00107">
    <property type="entry name" value="PROTEIN_KINASE_ATP"/>
    <property type="match status" value="1"/>
</dbReference>
<dbReference type="AlphaFoldDB" id="X6P0I0"/>
<comment type="caution">
    <text evidence="8">The sequence shown here is derived from an EMBL/GenBank/DDBJ whole genome shotgun (WGS) entry which is preliminary data.</text>
</comment>
<dbReference type="PROSITE" id="PS50011">
    <property type="entry name" value="PROTEIN_KINASE_DOM"/>
    <property type="match status" value="1"/>
</dbReference>
<dbReference type="GO" id="GO:0035556">
    <property type="term" value="P:intracellular signal transduction"/>
    <property type="evidence" value="ECO:0007669"/>
    <property type="project" value="TreeGrafter"/>
</dbReference>
<evidence type="ECO:0000256" key="4">
    <source>
        <dbReference type="ARBA" id="ARBA00022777"/>
    </source>
</evidence>
<evidence type="ECO:0000259" key="7">
    <source>
        <dbReference type="PROSITE" id="PS50011"/>
    </source>
</evidence>
<accession>X6P0I0</accession>
<keyword evidence="3 6" id="KW-0547">Nucleotide-binding</keyword>
<dbReference type="Gene3D" id="3.30.200.20">
    <property type="entry name" value="Phosphorylase Kinase, domain 1"/>
    <property type="match status" value="1"/>
</dbReference>
<evidence type="ECO:0000313" key="9">
    <source>
        <dbReference type="Proteomes" id="UP000023152"/>
    </source>
</evidence>
<dbReference type="Pfam" id="PF00069">
    <property type="entry name" value="Pkinase"/>
    <property type="match status" value="1"/>
</dbReference>
<name>X6P0I0_RETFI</name>
<dbReference type="InterPro" id="IPR000719">
    <property type="entry name" value="Prot_kinase_dom"/>
</dbReference>
<dbReference type="PANTHER" id="PTHR24342">
    <property type="entry name" value="SERINE/THREONINE-PROTEIN KINASE 17"/>
    <property type="match status" value="1"/>
</dbReference>
<evidence type="ECO:0000313" key="8">
    <source>
        <dbReference type="EMBL" id="ETO31584.1"/>
    </source>
</evidence>